<feature type="modified residue" description="N6-(pyridoxal phosphate)lysine" evidence="5">
    <location>
        <position position="186"/>
    </location>
</feature>
<feature type="binding site" evidence="4">
    <location>
        <position position="323"/>
    </location>
    <ligand>
        <name>substrate</name>
    </ligand>
</feature>
<dbReference type="Proteomes" id="UP000030364">
    <property type="component" value="Unassembled WGS sequence"/>
</dbReference>
<keyword evidence="9" id="KW-0032">Aminotransferase</keyword>
<dbReference type="STRING" id="276.THFILI_10475"/>
<organism evidence="9 10">
    <name type="scientific">Thermus filiformis</name>
    <dbReference type="NCBI Taxonomy" id="276"/>
    <lineage>
        <taxon>Bacteria</taxon>
        <taxon>Thermotogati</taxon>
        <taxon>Deinococcota</taxon>
        <taxon>Deinococci</taxon>
        <taxon>Thermales</taxon>
        <taxon>Thermaceae</taxon>
        <taxon>Thermus</taxon>
    </lineage>
</organism>
<dbReference type="GO" id="GO:0008453">
    <property type="term" value="F:alanine-glyoxylate transaminase activity"/>
    <property type="evidence" value="ECO:0007669"/>
    <property type="project" value="TreeGrafter"/>
</dbReference>
<dbReference type="InterPro" id="IPR000192">
    <property type="entry name" value="Aminotrans_V_dom"/>
</dbReference>
<keyword evidence="3 5" id="KW-0663">Pyridoxal phosphate</keyword>
<evidence type="ECO:0000256" key="6">
    <source>
        <dbReference type="RuleBase" id="RU004075"/>
    </source>
</evidence>
<proteinExistence type="inferred from homology"/>
<dbReference type="GO" id="GO:0019265">
    <property type="term" value="P:glycine biosynthetic process, by transamination of glyoxylate"/>
    <property type="evidence" value="ECO:0007669"/>
    <property type="project" value="TreeGrafter"/>
</dbReference>
<accession>A0A0A2WPJ7</accession>
<dbReference type="InterPro" id="IPR015424">
    <property type="entry name" value="PyrdxlP-dep_Trfase"/>
</dbReference>
<name>A0A0A2WPJ7_THEFI</name>
<dbReference type="EMBL" id="JPSL02000040">
    <property type="protein sequence ID" value="KGQ22101.2"/>
    <property type="molecule type" value="Genomic_DNA"/>
</dbReference>
<dbReference type="Pfam" id="PF00266">
    <property type="entry name" value="Aminotran_5"/>
    <property type="match status" value="1"/>
</dbReference>
<dbReference type="GO" id="GO:0004760">
    <property type="term" value="F:L-serine-pyruvate transaminase activity"/>
    <property type="evidence" value="ECO:0007669"/>
    <property type="project" value="TreeGrafter"/>
</dbReference>
<gene>
    <name evidence="9" type="ORF">THFILI_10475</name>
</gene>
<keyword evidence="9" id="KW-0808">Transferase</keyword>
<evidence type="ECO:0000259" key="8">
    <source>
        <dbReference type="Pfam" id="PF00266"/>
    </source>
</evidence>
<comment type="similarity">
    <text evidence="2 6">Belongs to the class-V pyridoxal-phosphate-dependent aminotransferase family.</text>
</comment>
<dbReference type="AlphaFoldDB" id="A0A0A2WPJ7"/>
<dbReference type="PROSITE" id="PS00595">
    <property type="entry name" value="AA_TRANSFER_CLASS_5"/>
    <property type="match status" value="1"/>
</dbReference>
<dbReference type="InterPro" id="IPR024169">
    <property type="entry name" value="SP_NH2Trfase/AEP_transaminase"/>
</dbReference>
<evidence type="ECO:0000256" key="5">
    <source>
        <dbReference type="PIRSR" id="PIRSR000524-50"/>
    </source>
</evidence>
<evidence type="ECO:0000313" key="10">
    <source>
        <dbReference type="Proteomes" id="UP000030364"/>
    </source>
</evidence>
<evidence type="ECO:0000256" key="2">
    <source>
        <dbReference type="ARBA" id="ARBA00009236"/>
    </source>
</evidence>
<evidence type="ECO:0000256" key="1">
    <source>
        <dbReference type="ARBA" id="ARBA00001933"/>
    </source>
</evidence>
<evidence type="ECO:0000256" key="3">
    <source>
        <dbReference type="ARBA" id="ARBA00022898"/>
    </source>
</evidence>
<dbReference type="InterPro" id="IPR020578">
    <property type="entry name" value="Aminotrans_V_PyrdxlP_BS"/>
</dbReference>
<dbReference type="PANTHER" id="PTHR21152:SF40">
    <property type="entry name" value="ALANINE--GLYOXYLATE AMINOTRANSFERASE"/>
    <property type="match status" value="1"/>
</dbReference>
<keyword evidence="10" id="KW-1185">Reference proteome</keyword>
<dbReference type="InterPro" id="IPR015421">
    <property type="entry name" value="PyrdxlP-dep_Trfase_major"/>
</dbReference>
<dbReference type="PANTHER" id="PTHR21152">
    <property type="entry name" value="AMINOTRANSFERASE CLASS V"/>
    <property type="match status" value="1"/>
</dbReference>
<dbReference type="SUPFAM" id="SSF53383">
    <property type="entry name" value="PLP-dependent transferases"/>
    <property type="match status" value="1"/>
</dbReference>
<comment type="caution">
    <text evidence="9">The sequence shown here is derived from an EMBL/GenBank/DDBJ whole genome shotgun (WGS) entry which is preliminary data.</text>
</comment>
<dbReference type="Gene3D" id="3.40.640.10">
    <property type="entry name" value="Type I PLP-dependent aspartate aminotransferase-like (Major domain)"/>
    <property type="match status" value="1"/>
</dbReference>
<dbReference type="Gene3D" id="3.90.1150.10">
    <property type="entry name" value="Aspartate Aminotransferase, domain 1"/>
    <property type="match status" value="1"/>
</dbReference>
<comment type="cofactor">
    <cofactor evidence="1 5 7">
        <name>pyridoxal 5'-phosphate</name>
        <dbReference type="ChEBI" id="CHEBI:597326"/>
    </cofactor>
</comment>
<sequence length="352" mass="38026">MRRRLLTPGPVELHPRALAALSRPQLHHRTEEARRAFLNARAGLKRAFGTEGEVLLLTGSGTLAMEALVLNLFAPGDRVLVPVTGKFSERWAEIALALGLSVDRLDLPWGGPIPPEAVARPGYRGLLLTHSETSTGALNPVGVLARAFRERNPEGLVVADMVTSLLLTQVGLEDLGVDAAASGSQKGLMCPPGLAFAALSPRALEALRPRGYYLNLKRELEAQKEGESAYTPAINLVLAVEAVLEEVLPRLEDHLALKAWQNDLLYRVGEGLGLRPVPEEKSPATTAFYLPEGIPYARVKEAFARRGAVVAGGQGPLKGRILRVSLMGYFDRYDALGVAELFREAWGELGLS</sequence>
<feature type="domain" description="Aminotransferase class V" evidence="8">
    <location>
        <begin position="23"/>
        <end position="313"/>
    </location>
</feature>
<dbReference type="InterPro" id="IPR015422">
    <property type="entry name" value="PyrdxlP-dep_Trfase_small"/>
</dbReference>
<protein>
    <submittedName>
        <fullName evidence="9">Aspartate aminotransferase</fullName>
    </submittedName>
</protein>
<reference evidence="9 10" key="1">
    <citation type="journal article" date="2015" name="Genome Announc.">
        <title>Draft Genome Sequence of the Thermophile Thermus filiformis ATCC 43280, Producer of Carotenoid-(Di)glucoside-Branched Fatty Acid (Di)esters and Source of Hyperthermostable Enzymes of Biotechnological Interest.</title>
        <authorList>
            <person name="Mandelli F."/>
            <person name="Oliveira Ramires B."/>
            <person name="Couger M.B."/>
            <person name="Paixao D.A."/>
            <person name="Camilo C.M."/>
            <person name="Polikarpov I."/>
            <person name="Prade R."/>
            <person name="Riano-Pachon D.M."/>
            <person name="Squina F.M."/>
        </authorList>
    </citation>
    <scope>NUCLEOTIDE SEQUENCE [LARGE SCALE GENOMIC DNA]</scope>
    <source>
        <strain evidence="9 10">ATCC 43280</strain>
    </source>
</reference>
<dbReference type="PIRSF" id="PIRSF000524">
    <property type="entry name" value="SPT"/>
    <property type="match status" value="1"/>
</dbReference>
<evidence type="ECO:0000256" key="4">
    <source>
        <dbReference type="PIRSR" id="PIRSR000524-1"/>
    </source>
</evidence>
<evidence type="ECO:0000256" key="7">
    <source>
        <dbReference type="RuleBase" id="RU004504"/>
    </source>
</evidence>
<evidence type="ECO:0000313" key="9">
    <source>
        <dbReference type="EMBL" id="KGQ22101.2"/>
    </source>
</evidence>